<dbReference type="Gene3D" id="3.90.210.10">
    <property type="entry name" value="Heat-Labile Enterotoxin, subunit A"/>
    <property type="match status" value="1"/>
</dbReference>
<dbReference type="Proteomes" id="UP001578633">
    <property type="component" value="Chromosome 5"/>
</dbReference>
<evidence type="ECO:0000256" key="1">
    <source>
        <dbReference type="ARBA" id="ARBA00022656"/>
    </source>
</evidence>
<evidence type="ECO:0000313" key="6">
    <source>
        <dbReference type="EMBL" id="KAL1796117.1"/>
    </source>
</evidence>
<dbReference type="Pfam" id="PF01375">
    <property type="entry name" value="Enterotoxin_a"/>
    <property type="match status" value="1"/>
</dbReference>
<name>A0ABR3UI03_9PLEO</name>
<accession>A0ABR3UI03</accession>
<organism evidence="6 7">
    <name type="scientific">Alternaria dauci</name>
    <dbReference type="NCBI Taxonomy" id="48095"/>
    <lineage>
        <taxon>Eukaryota</taxon>
        <taxon>Fungi</taxon>
        <taxon>Dikarya</taxon>
        <taxon>Ascomycota</taxon>
        <taxon>Pezizomycotina</taxon>
        <taxon>Dothideomycetes</taxon>
        <taxon>Pleosporomycetidae</taxon>
        <taxon>Pleosporales</taxon>
        <taxon>Pleosporineae</taxon>
        <taxon>Pleosporaceae</taxon>
        <taxon>Alternaria</taxon>
        <taxon>Alternaria sect. Porri</taxon>
    </lineage>
</organism>
<dbReference type="GeneID" id="96086663"/>
<proteinExistence type="predicted"/>
<keyword evidence="4" id="KW-1015">Disulfide bond</keyword>
<gene>
    <name evidence="6" type="ORF">ACET3X_006341</name>
</gene>
<dbReference type="InterPro" id="IPR001144">
    <property type="entry name" value="Enterotoxin_A"/>
</dbReference>
<keyword evidence="1" id="KW-0800">Toxin</keyword>
<dbReference type="SUPFAM" id="SSF56399">
    <property type="entry name" value="ADP-ribosylation"/>
    <property type="match status" value="1"/>
</dbReference>
<evidence type="ECO:0000256" key="4">
    <source>
        <dbReference type="ARBA" id="ARBA00023157"/>
    </source>
</evidence>
<dbReference type="EMBL" id="JBHGVX010000005">
    <property type="protein sequence ID" value="KAL1796117.1"/>
    <property type="molecule type" value="Genomic_DNA"/>
</dbReference>
<evidence type="ECO:0000313" key="7">
    <source>
        <dbReference type="Proteomes" id="UP001578633"/>
    </source>
</evidence>
<evidence type="ECO:0000256" key="5">
    <source>
        <dbReference type="SAM" id="SignalP"/>
    </source>
</evidence>
<protein>
    <submittedName>
        <fullName evidence="6">Uncharacterized protein</fullName>
    </submittedName>
</protein>
<comment type="caution">
    <text evidence="6">The sequence shown here is derived from an EMBL/GenBank/DDBJ whole genome shotgun (WGS) entry which is preliminary data.</text>
</comment>
<reference evidence="6 7" key="1">
    <citation type="submission" date="2024-09" db="EMBL/GenBank/DDBJ databases">
        <title>T2T genomes of carrot and Alternaria dauci and their utility for understanding host-pathogen interaction during carrot leaf blight disease.</title>
        <authorList>
            <person name="Liu W."/>
            <person name="Xu S."/>
            <person name="Ou C."/>
            <person name="Liu X."/>
            <person name="Zhuang F."/>
            <person name="Deng X.W."/>
        </authorList>
    </citation>
    <scope>NUCLEOTIDE SEQUENCE [LARGE SCALE GENOMIC DNA]</scope>
    <source>
        <strain evidence="6 7">A2016</strain>
    </source>
</reference>
<dbReference type="RefSeq" id="XP_069306701.1">
    <property type="nucleotide sequence ID" value="XM_069452542.1"/>
</dbReference>
<keyword evidence="2 5" id="KW-0732">Signal</keyword>
<feature type="chain" id="PRO_5045201968" evidence="5">
    <location>
        <begin position="23"/>
        <end position="116"/>
    </location>
</feature>
<sequence length="116" mass="12308">MLAAKNNLVLLALTLMYNHALGINGQSQDNDGYVSTSAERTVAIQFIRARPGGNGYLYEMAASPGFIQVSGTLGEFSPYPGEAEYAVMGGFTLDQVIGWTRFEGGIAIGGFVPNPD</sequence>
<keyword evidence="3" id="KW-0843">Virulence</keyword>
<evidence type="ECO:0000256" key="2">
    <source>
        <dbReference type="ARBA" id="ARBA00022729"/>
    </source>
</evidence>
<evidence type="ECO:0000256" key="3">
    <source>
        <dbReference type="ARBA" id="ARBA00023026"/>
    </source>
</evidence>
<feature type="signal peptide" evidence="5">
    <location>
        <begin position="1"/>
        <end position="22"/>
    </location>
</feature>
<keyword evidence="7" id="KW-1185">Reference proteome</keyword>